<evidence type="ECO:0000256" key="2">
    <source>
        <dbReference type="ARBA" id="ARBA00001997"/>
    </source>
</evidence>
<dbReference type="Proteomes" id="UP000309450">
    <property type="component" value="Unassembled WGS sequence"/>
</dbReference>
<evidence type="ECO:0000256" key="1">
    <source>
        <dbReference type="ARBA" id="ARBA00001298"/>
    </source>
</evidence>
<evidence type="ECO:0000256" key="5">
    <source>
        <dbReference type="ARBA" id="ARBA00029758"/>
    </source>
</evidence>
<dbReference type="InterPro" id="IPR014710">
    <property type="entry name" value="RmlC-like_jellyroll"/>
</dbReference>
<reference evidence="10 11" key="1">
    <citation type="submission" date="2019-04" db="EMBL/GenBank/DDBJ databases">
        <title>Draft genome sequence of Gemmobacter aestuarii sp. nov.</title>
        <authorList>
            <person name="Hameed A."/>
            <person name="Lin S.-Y."/>
            <person name="Shahina M."/>
            <person name="Lai W.-A."/>
            <person name="Young C.-C."/>
        </authorList>
    </citation>
    <scope>NUCLEOTIDE SEQUENCE [LARGE SCALE GENOMIC DNA]</scope>
    <source>
        <strain evidence="10 11">CC-PW-75</strain>
    </source>
</reference>
<accession>A0A4S3MQC4</accession>
<keyword evidence="11" id="KW-1185">Reference proteome</keyword>
<sequence>MVTLDDFTDDAPWVPATPAFADLAVENQIEGLRLRRLVSNSDGRGTLTVLMTDLHDPSFVTPHVYHVMAEAGSVRAWVYHKRQSDRLAFLAGSFRVVLYDLRPESPTRGALNVLDVGAANPVLLTIPAFVVHGVQNLGHEAAHFINMPTRAYDPAHPDKSRLDRDHPGIPYRFG</sequence>
<dbReference type="PANTHER" id="PTHR21047:SF2">
    <property type="entry name" value="THYMIDINE DIPHOSPHO-4-KETO-RHAMNOSE 3,5-EPIMERASE"/>
    <property type="match status" value="1"/>
</dbReference>
<feature type="site" description="Participates in a stacking interaction with the thymidine ring of dTDP-4-oxo-6-deoxyglucose" evidence="8">
    <location>
        <position position="152"/>
    </location>
</feature>
<dbReference type="AlphaFoldDB" id="A0A4S3MQC4"/>
<evidence type="ECO:0000313" key="10">
    <source>
        <dbReference type="EMBL" id="THD84648.1"/>
    </source>
</evidence>
<name>A0A4S3MQC4_9RHOB</name>
<comment type="function">
    <text evidence="2">Catalyzes the epimerization of the C3' and C5'positions of dTDP-6-deoxy-D-xylo-4-hexulose, forming dTDP-6-deoxy-L-lyxo-4-hexulose.</text>
</comment>
<dbReference type="Pfam" id="PF00908">
    <property type="entry name" value="dTDP_sugar_isom"/>
    <property type="match status" value="1"/>
</dbReference>
<dbReference type="InterPro" id="IPR011051">
    <property type="entry name" value="RmlC_Cupin_sf"/>
</dbReference>
<comment type="catalytic activity">
    <reaction evidence="1">
        <text>dTDP-4-dehydro-6-deoxy-alpha-D-glucose = dTDP-4-dehydro-beta-L-rhamnose</text>
        <dbReference type="Rhea" id="RHEA:16969"/>
        <dbReference type="ChEBI" id="CHEBI:57649"/>
        <dbReference type="ChEBI" id="CHEBI:62830"/>
        <dbReference type="EC" id="5.1.3.13"/>
    </reaction>
</comment>
<dbReference type="GO" id="GO:0005829">
    <property type="term" value="C:cytosol"/>
    <property type="evidence" value="ECO:0007669"/>
    <property type="project" value="TreeGrafter"/>
</dbReference>
<dbReference type="Gene3D" id="2.60.120.10">
    <property type="entry name" value="Jelly Rolls"/>
    <property type="match status" value="1"/>
</dbReference>
<dbReference type="EMBL" id="SSND01000001">
    <property type="protein sequence ID" value="THD84648.1"/>
    <property type="molecule type" value="Genomic_DNA"/>
</dbReference>
<evidence type="ECO:0000256" key="7">
    <source>
        <dbReference type="ARBA" id="ARBA00033311"/>
    </source>
</evidence>
<evidence type="ECO:0000256" key="4">
    <source>
        <dbReference type="ARBA" id="ARBA00019595"/>
    </source>
</evidence>
<evidence type="ECO:0000256" key="6">
    <source>
        <dbReference type="ARBA" id="ARBA00031424"/>
    </source>
</evidence>
<dbReference type="EC" id="5.1.3.13" evidence="3"/>
<dbReference type="GO" id="GO:0008830">
    <property type="term" value="F:dTDP-4-dehydrorhamnose 3,5-epimerase activity"/>
    <property type="evidence" value="ECO:0007669"/>
    <property type="project" value="UniProtKB-EC"/>
</dbReference>
<feature type="region of interest" description="Disordered" evidence="9">
    <location>
        <begin position="155"/>
        <end position="174"/>
    </location>
</feature>
<dbReference type="PANTHER" id="PTHR21047">
    <property type="entry name" value="DTDP-6-DEOXY-D-GLUCOSE-3,5 EPIMERASE"/>
    <property type="match status" value="1"/>
</dbReference>
<evidence type="ECO:0000256" key="3">
    <source>
        <dbReference type="ARBA" id="ARBA00012098"/>
    </source>
</evidence>
<comment type="caution">
    <text evidence="10">The sequence shown here is derived from an EMBL/GenBank/DDBJ whole genome shotgun (WGS) entry which is preliminary data.</text>
</comment>
<evidence type="ECO:0000313" key="11">
    <source>
        <dbReference type="Proteomes" id="UP000309450"/>
    </source>
</evidence>
<dbReference type="InterPro" id="IPR000888">
    <property type="entry name" value="RmlC-like"/>
</dbReference>
<dbReference type="RefSeq" id="WP_136393029.1">
    <property type="nucleotide sequence ID" value="NZ_SSND01000001.1"/>
</dbReference>
<dbReference type="SUPFAM" id="SSF51182">
    <property type="entry name" value="RmlC-like cupins"/>
    <property type="match status" value="1"/>
</dbReference>
<protein>
    <recommendedName>
        <fullName evidence="4">dTDP-4-dehydrorhamnose 3,5-epimerase</fullName>
        <ecNumber evidence="3">5.1.3.13</ecNumber>
    </recommendedName>
    <alternativeName>
        <fullName evidence="6">Thymidine diphospho-4-keto-rhamnose 3,5-epimerase</fullName>
    </alternativeName>
    <alternativeName>
        <fullName evidence="5">dTDP-4-keto-6-deoxyglucose 3,5-epimerase</fullName>
    </alternativeName>
    <alternativeName>
        <fullName evidence="7">dTDP-6-deoxy-D-xylo-4-hexulose 3,5-epimerase</fullName>
    </alternativeName>
</protein>
<organism evidence="10 11">
    <name type="scientific">Aliigemmobacter aestuarii</name>
    <dbReference type="NCBI Taxonomy" id="1445661"/>
    <lineage>
        <taxon>Bacteria</taxon>
        <taxon>Pseudomonadati</taxon>
        <taxon>Pseudomonadota</taxon>
        <taxon>Alphaproteobacteria</taxon>
        <taxon>Rhodobacterales</taxon>
        <taxon>Paracoccaceae</taxon>
        <taxon>Aliigemmobacter</taxon>
    </lineage>
</organism>
<proteinExistence type="predicted"/>
<dbReference type="OrthoDB" id="9800680at2"/>
<feature type="compositionally biased region" description="Basic and acidic residues" evidence="9">
    <location>
        <begin position="155"/>
        <end position="167"/>
    </location>
</feature>
<dbReference type="GO" id="GO:0000271">
    <property type="term" value="P:polysaccharide biosynthetic process"/>
    <property type="evidence" value="ECO:0007669"/>
    <property type="project" value="TreeGrafter"/>
</dbReference>
<evidence type="ECO:0000256" key="9">
    <source>
        <dbReference type="SAM" id="MobiDB-lite"/>
    </source>
</evidence>
<evidence type="ECO:0000256" key="8">
    <source>
        <dbReference type="PIRSR" id="PIRSR600888-3"/>
    </source>
</evidence>
<gene>
    <name evidence="10" type="ORF">E7811_02615</name>
</gene>